<evidence type="ECO:0000256" key="2">
    <source>
        <dbReference type="SAM" id="MobiDB-lite"/>
    </source>
</evidence>
<dbReference type="InterPro" id="IPR001007">
    <property type="entry name" value="VWF_dom"/>
</dbReference>
<sequence length="815" mass="89281">MRNMKEAFKDFAALLTGRTTQGDPETAAVATGRFTFHRRGLFYSFYHSTYLPPPKKLHFMDPEGSILVEHELALDTYQNITGKICGVWRRIPRSYRKLLREGNLHVALIWDRPTGRGENSDTLSGKIERYKALPTEMFSALLEAVDDSEDDDSEVLSEDLIGVGLWGRRMKDVSSAPRLRGAGGTAIVSASAGNPSIHITLVFNGAFSPLDVADVPVIVRLRSDKVLVFEEFIRVPKPDHEINIIEVRSAVKAADLRLLARGRLQITVSSKKYPEYRLKGTVTTRVTCDLFQASLLPSPYSEGDDPSLLTTSSSTSMATAEAPPPARASGLAWMFLTRDGALVYKVRLDDMDAPLISLGLASGRAPGQRGGPPRRHETVEDLTPSFREGWANGSLDRLSPRELEQLYAGEVWVTAVADSGPGATAAIKGRLTVHPAAGARSSEGPILLKRNDISAPAALTGIAWVAVDSDCTLLYEVSLSGLEDWVGPGDRPLNLYLEDTPAMVPGAPVARKLLDEFRGPQLEGFTMNLSESELARIEYGVAVLEVVDPSPSATLKSLLRARITQVHVPLSCLPPTSNSLSSQDDNQLPNSNSCYFEGSFYNEGDQWNPSRDSCMMCSCHHRQVKCDPILCPPPSCPRGVTPVKRAGDCCPSCTNSTGSHESNTSETQGCYLAKQFYKAGTSWHPYVPPFGFDTCAICTCDAVTLEVRCPRTQCPPLRCPEREAFRPDKKACCKECPQSSSPSQDVNQLKDQGTPRSTEEIMAAGGCIFTFGVPFENGKEWHPRIHPHGEEKCVKCRCKVNLSFFLSTSLYPIDY</sequence>
<evidence type="ECO:0000256" key="1">
    <source>
        <dbReference type="PROSITE-ProRule" id="PRU00230"/>
    </source>
</evidence>
<accession>A0A8K0K5M9</accession>
<dbReference type="GO" id="GO:0005615">
    <property type="term" value="C:extracellular space"/>
    <property type="evidence" value="ECO:0007669"/>
    <property type="project" value="TreeGrafter"/>
</dbReference>
<dbReference type="OrthoDB" id="9829321at2759"/>
<dbReference type="Proteomes" id="UP000792457">
    <property type="component" value="Unassembled WGS sequence"/>
</dbReference>
<dbReference type="SMART" id="SM00754">
    <property type="entry name" value="CHRD"/>
    <property type="match status" value="4"/>
</dbReference>
<dbReference type="GO" id="GO:0009953">
    <property type="term" value="P:dorsal/ventral pattern formation"/>
    <property type="evidence" value="ECO:0007669"/>
    <property type="project" value="TreeGrafter"/>
</dbReference>
<gene>
    <name evidence="5" type="ORF">J437_LFUL002816</name>
</gene>
<comment type="caution">
    <text evidence="5">The sequence shown here is derived from an EMBL/GenBank/DDBJ whole genome shotgun (WGS) entry which is preliminary data.</text>
</comment>
<protein>
    <recommendedName>
        <fullName evidence="7">Chordin</fullName>
    </recommendedName>
</protein>
<dbReference type="PANTHER" id="PTHR46526:SF1">
    <property type="entry name" value="CHORDIN"/>
    <property type="match status" value="1"/>
</dbReference>
<feature type="compositionally biased region" description="Low complexity" evidence="2">
    <location>
        <begin position="306"/>
        <end position="321"/>
    </location>
</feature>
<feature type="domain" description="CHRD" evidence="4">
    <location>
        <begin position="157"/>
        <end position="287"/>
    </location>
</feature>
<feature type="domain" description="CHRD" evidence="4">
    <location>
        <begin position="310"/>
        <end position="436"/>
    </location>
</feature>
<dbReference type="EMBL" id="KZ308360">
    <property type="protein sequence ID" value="KAG8228162.1"/>
    <property type="molecule type" value="Genomic_DNA"/>
</dbReference>
<dbReference type="InterPro" id="IPR010895">
    <property type="entry name" value="CHRD"/>
</dbReference>
<feature type="domain" description="CHRD" evidence="4">
    <location>
        <begin position="7"/>
        <end position="132"/>
    </location>
</feature>
<organism evidence="5 6">
    <name type="scientific">Ladona fulva</name>
    <name type="common">Scarce chaser dragonfly</name>
    <name type="synonym">Libellula fulva</name>
    <dbReference type="NCBI Taxonomy" id="123851"/>
    <lineage>
        <taxon>Eukaryota</taxon>
        <taxon>Metazoa</taxon>
        <taxon>Ecdysozoa</taxon>
        <taxon>Arthropoda</taxon>
        <taxon>Hexapoda</taxon>
        <taxon>Insecta</taxon>
        <taxon>Pterygota</taxon>
        <taxon>Palaeoptera</taxon>
        <taxon>Odonata</taxon>
        <taxon>Epiprocta</taxon>
        <taxon>Anisoptera</taxon>
        <taxon>Libelluloidea</taxon>
        <taxon>Libellulidae</taxon>
        <taxon>Ladona</taxon>
    </lineage>
</organism>
<dbReference type="Gene3D" id="6.20.200.20">
    <property type="match status" value="1"/>
</dbReference>
<dbReference type="PROSITE" id="PS01208">
    <property type="entry name" value="VWFC_1"/>
    <property type="match status" value="2"/>
</dbReference>
<dbReference type="PROSITE" id="PS50933">
    <property type="entry name" value="CHRD"/>
    <property type="match status" value="3"/>
</dbReference>
<dbReference type="GO" id="GO:0030514">
    <property type="term" value="P:negative regulation of BMP signaling pathway"/>
    <property type="evidence" value="ECO:0007669"/>
    <property type="project" value="TreeGrafter"/>
</dbReference>
<name>A0A8K0K5M9_LADFU</name>
<evidence type="ECO:0000259" key="4">
    <source>
        <dbReference type="PROSITE" id="PS50933"/>
    </source>
</evidence>
<dbReference type="Pfam" id="PF00093">
    <property type="entry name" value="VWC"/>
    <property type="match status" value="2"/>
</dbReference>
<feature type="region of interest" description="Disordered" evidence="2">
    <location>
        <begin position="301"/>
        <end position="325"/>
    </location>
</feature>
<evidence type="ECO:0000259" key="3">
    <source>
        <dbReference type="PROSITE" id="PS50184"/>
    </source>
</evidence>
<dbReference type="PROSITE" id="PS50184">
    <property type="entry name" value="VWFC_2"/>
    <property type="match status" value="1"/>
</dbReference>
<dbReference type="PANTHER" id="PTHR46526">
    <property type="entry name" value="CHORDIN"/>
    <property type="match status" value="1"/>
</dbReference>
<evidence type="ECO:0008006" key="7">
    <source>
        <dbReference type="Google" id="ProtNLM"/>
    </source>
</evidence>
<dbReference type="GO" id="GO:0036122">
    <property type="term" value="F:BMP binding"/>
    <property type="evidence" value="ECO:0007669"/>
    <property type="project" value="TreeGrafter"/>
</dbReference>
<reference evidence="5" key="1">
    <citation type="submission" date="2013-04" db="EMBL/GenBank/DDBJ databases">
        <authorList>
            <person name="Qu J."/>
            <person name="Murali S.C."/>
            <person name="Bandaranaike D."/>
            <person name="Bellair M."/>
            <person name="Blankenburg K."/>
            <person name="Chao H."/>
            <person name="Dinh H."/>
            <person name="Doddapaneni H."/>
            <person name="Downs B."/>
            <person name="Dugan-Rocha S."/>
            <person name="Elkadiri S."/>
            <person name="Gnanaolivu R.D."/>
            <person name="Hernandez B."/>
            <person name="Javaid M."/>
            <person name="Jayaseelan J.C."/>
            <person name="Lee S."/>
            <person name="Li M."/>
            <person name="Ming W."/>
            <person name="Munidasa M."/>
            <person name="Muniz J."/>
            <person name="Nguyen L."/>
            <person name="Ongeri F."/>
            <person name="Osuji N."/>
            <person name="Pu L.-L."/>
            <person name="Puazo M."/>
            <person name="Qu C."/>
            <person name="Quiroz J."/>
            <person name="Raj R."/>
            <person name="Weissenberger G."/>
            <person name="Xin Y."/>
            <person name="Zou X."/>
            <person name="Han Y."/>
            <person name="Richards S."/>
            <person name="Worley K."/>
            <person name="Muzny D."/>
            <person name="Gibbs R."/>
        </authorList>
    </citation>
    <scope>NUCLEOTIDE SEQUENCE</scope>
    <source>
        <strain evidence="5">Sampled in the wild</strain>
    </source>
</reference>
<dbReference type="SMART" id="SM00214">
    <property type="entry name" value="VWC"/>
    <property type="match status" value="2"/>
</dbReference>
<keyword evidence="6" id="KW-1185">Reference proteome</keyword>
<dbReference type="AlphaFoldDB" id="A0A8K0K5M9"/>
<dbReference type="SUPFAM" id="SSF57603">
    <property type="entry name" value="FnI-like domain"/>
    <property type="match status" value="2"/>
</dbReference>
<evidence type="ECO:0000313" key="5">
    <source>
        <dbReference type="EMBL" id="KAG8228162.1"/>
    </source>
</evidence>
<evidence type="ECO:0000313" key="6">
    <source>
        <dbReference type="Proteomes" id="UP000792457"/>
    </source>
</evidence>
<feature type="domain" description="VWFC" evidence="3">
    <location>
        <begin position="592"/>
        <end position="654"/>
    </location>
</feature>
<keyword evidence="1" id="KW-0217">Developmental protein</keyword>
<reference evidence="5" key="2">
    <citation type="submission" date="2017-10" db="EMBL/GenBank/DDBJ databases">
        <title>Ladona fulva Genome sequencing and assembly.</title>
        <authorList>
            <person name="Murali S."/>
            <person name="Richards S."/>
            <person name="Bandaranaike D."/>
            <person name="Bellair M."/>
            <person name="Blankenburg K."/>
            <person name="Chao H."/>
            <person name="Dinh H."/>
            <person name="Doddapaneni H."/>
            <person name="Dugan-Rocha S."/>
            <person name="Elkadiri S."/>
            <person name="Gnanaolivu R."/>
            <person name="Hernandez B."/>
            <person name="Skinner E."/>
            <person name="Javaid M."/>
            <person name="Lee S."/>
            <person name="Li M."/>
            <person name="Ming W."/>
            <person name="Munidasa M."/>
            <person name="Muniz J."/>
            <person name="Nguyen L."/>
            <person name="Hughes D."/>
            <person name="Osuji N."/>
            <person name="Pu L.-L."/>
            <person name="Puazo M."/>
            <person name="Qu C."/>
            <person name="Quiroz J."/>
            <person name="Raj R."/>
            <person name="Weissenberger G."/>
            <person name="Xin Y."/>
            <person name="Zou X."/>
            <person name="Han Y."/>
            <person name="Worley K."/>
            <person name="Muzny D."/>
            <person name="Gibbs R."/>
        </authorList>
    </citation>
    <scope>NUCLEOTIDE SEQUENCE</scope>
    <source>
        <strain evidence="5">Sampled in the wild</strain>
    </source>
</reference>
<dbReference type="InterPro" id="IPR052278">
    <property type="entry name" value="Chordin-like_regulators"/>
</dbReference>
<proteinExistence type="predicted"/>